<dbReference type="AlphaFoldDB" id="A0A7L9FHM2"/>
<keyword evidence="2 5" id="KW-0812">Transmembrane</keyword>
<feature type="transmembrane region" description="Helical" evidence="5">
    <location>
        <begin position="232"/>
        <end position="252"/>
    </location>
</feature>
<dbReference type="PANTHER" id="PTHR43359">
    <property type="entry name" value="FORMATE HYDROGENLYASE SUBUNIT 4"/>
    <property type="match status" value="1"/>
</dbReference>
<evidence type="ECO:0000313" key="7">
    <source>
        <dbReference type="Proteomes" id="UP000594121"/>
    </source>
</evidence>
<reference evidence="6 7" key="1">
    <citation type="submission" date="2020-10" db="EMBL/GenBank/DDBJ databases">
        <title>Thermofilum lucidum 3507LT sp. nov. a novel member of Thermofilaceae family isolated from Chile hot spring, and proposal of description order Thermofilales.</title>
        <authorList>
            <person name="Zayulina K.S."/>
            <person name="Elcheninov A.G."/>
            <person name="Toshchakov S.V."/>
            <person name="Kublanov I.V."/>
        </authorList>
    </citation>
    <scope>NUCLEOTIDE SEQUENCE [LARGE SCALE GENOMIC DNA]</scope>
    <source>
        <strain evidence="6 7">3507LT</strain>
    </source>
</reference>
<dbReference type="InParanoid" id="A0A7L9FHM2"/>
<evidence type="ECO:0000256" key="1">
    <source>
        <dbReference type="ARBA" id="ARBA00004141"/>
    </source>
</evidence>
<feature type="transmembrane region" description="Helical" evidence="5">
    <location>
        <begin position="181"/>
        <end position="198"/>
    </location>
</feature>
<sequence>MLEVIFQALVFPGLLFTVAMAFWFEYIERKVTARVQSRVGPLYTGPRGLLQPVVDFLKLLGKEELEPRGADKLLLRLAPVLAVTIPIFGMAYIPVASTSMPLNFQGDVLLVFLLLALSTLTIAIAGYSAITPYTSLGVGRLLIQYSMYESVFALCLAAVVVQASSVSLEGIVRYQAEHAPLAIYQPIGFIISLIALLAKLEKRPFDLPHAKQEIAAGWLTEFSGRNLAYMRLYSDLSMTWGISLVTVFYLGGPLGPGYPVLGPPAGFFWFGLKALLVSVVITLVSASSTRVRTVGLARRFWGRLFPLMLLQLSLAFLLRWLV</sequence>
<organism evidence="6 7">
    <name type="scientific">Infirmifilum lucidum</name>
    <dbReference type="NCBI Taxonomy" id="2776706"/>
    <lineage>
        <taxon>Archaea</taxon>
        <taxon>Thermoproteota</taxon>
        <taxon>Thermoprotei</taxon>
        <taxon>Thermofilales</taxon>
        <taxon>Thermofilaceae</taxon>
        <taxon>Infirmifilum</taxon>
    </lineage>
</organism>
<dbReference type="InterPro" id="IPR001694">
    <property type="entry name" value="NADH_UbQ_OxRdtase_su1/FPO"/>
</dbReference>
<evidence type="ECO:0000256" key="4">
    <source>
        <dbReference type="ARBA" id="ARBA00023136"/>
    </source>
</evidence>
<dbReference type="Pfam" id="PF00146">
    <property type="entry name" value="NADHdh"/>
    <property type="match status" value="1"/>
</dbReference>
<accession>A0A7L9FHM2</accession>
<dbReference type="InterPro" id="IPR052561">
    <property type="entry name" value="ComplexI_Subunit1"/>
</dbReference>
<evidence type="ECO:0000256" key="2">
    <source>
        <dbReference type="ARBA" id="ARBA00022692"/>
    </source>
</evidence>
<feature type="transmembrane region" description="Helical" evidence="5">
    <location>
        <begin position="73"/>
        <end position="96"/>
    </location>
</feature>
<feature type="transmembrane region" description="Helical" evidence="5">
    <location>
        <begin position="6"/>
        <end position="24"/>
    </location>
</feature>
<keyword evidence="4 5" id="KW-0472">Membrane</keyword>
<evidence type="ECO:0000313" key="6">
    <source>
        <dbReference type="EMBL" id="QOJ79328.1"/>
    </source>
</evidence>
<dbReference type="GO" id="GO:0005886">
    <property type="term" value="C:plasma membrane"/>
    <property type="evidence" value="ECO:0007669"/>
    <property type="project" value="TreeGrafter"/>
</dbReference>
<evidence type="ECO:0000256" key="3">
    <source>
        <dbReference type="ARBA" id="ARBA00022989"/>
    </source>
</evidence>
<proteinExistence type="predicted"/>
<dbReference type="KEGG" id="thel:IG193_02365"/>
<dbReference type="PANTHER" id="PTHR43359:SF1">
    <property type="entry name" value="FORMATE HYDROGENLYASE SUBUNIT 4-RELATED"/>
    <property type="match status" value="1"/>
</dbReference>
<feature type="transmembrane region" description="Helical" evidence="5">
    <location>
        <begin position="267"/>
        <end position="288"/>
    </location>
</feature>
<keyword evidence="7" id="KW-1185">Reference proteome</keyword>
<dbReference type="EMBL" id="CP062310">
    <property type="protein sequence ID" value="QOJ79328.1"/>
    <property type="molecule type" value="Genomic_DNA"/>
</dbReference>
<feature type="transmembrane region" description="Helical" evidence="5">
    <location>
        <begin position="142"/>
        <end position="161"/>
    </location>
</feature>
<evidence type="ECO:0000256" key="5">
    <source>
        <dbReference type="SAM" id="Phobius"/>
    </source>
</evidence>
<comment type="subcellular location">
    <subcellularLocation>
        <location evidence="1">Membrane</location>
        <topology evidence="1">Multi-pass membrane protein</topology>
    </subcellularLocation>
</comment>
<feature type="transmembrane region" description="Helical" evidence="5">
    <location>
        <begin position="108"/>
        <end position="130"/>
    </location>
</feature>
<dbReference type="RefSeq" id="WP_192819300.1">
    <property type="nucleotide sequence ID" value="NZ_CP062310.1"/>
</dbReference>
<feature type="transmembrane region" description="Helical" evidence="5">
    <location>
        <begin position="300"/>
        <end position="321"/>
    </location>
</feature>
<dbReference type="Proteomes" id="UP000594121">
    <property type="component" value="Chromosome"/>
</dbReference>
<dbReference type="GeneID" id="59148703"/>
<gene>
    <name evidence="6" type="ORF">IG193_02365</name>
</gene>
<protein>
    <submittedName>
        <fullName evidence="6">NADH-quinone oxidoreductase subunit H</fullName>
    </submittedName>
</protein>
<name>A0A7L9FHM2_9CREN</name>
<keyword evidence="3 5" id="KW-1133">Transmembrane helix</keyword>